<dbReference type="PANTHER" id="PTHR37804">
    <property type="entry name" value="CDAA REGULATORY PROTEIN CDAR"/>
    <property type="match status" value="1"/>
</dbReference>
<dbReference type="PANTHER" id="PTHR37804:SF1">
    <property type="entry name" value="CDAA REGULATORY PROTEIN CDAR"/>
    <property type="match status" value="1"/>
</dbReference>
<reference evidence="1" key="1">
    <citation type="submission" date="2020-12" db="EMBL/GenBank/DDBJ databases">
        <title>Taurinivorans muris gen. nov., sp. nov., fundamental and realized metabolic niche of a ubiquitous sulfidogenic bacterium in the murine intestine.</title>
        <authorList>
            <person name="Ye H."/>
            <person name="Hanson B.T."/>
            <person name="Loy A."/>
        </authorList>
    </citation>
    <scope>NUCLEOTIDE SEQUENCE</scope>
    <source>
        <strain evidence="1">LT0009</strain>
    </source>
</reference>
<dbReference type="InterPro" id="IPR012505">
    <property type="entry name" value="YbbR"/>
</dbReference>
<dbReference type="Gene3D" id="2.170.120.30">
    <property type="match status" value="1"/>
</dbReference>
<evidence type="ECO:0000313" key="1">
    <source>
        <dbReference type="EMBL" id="UWX05650.1"/>
    </source>
</evidence>
<dbReference type="Proteomes" id="UP001058120">
    <property type="component" value="Chromosome"/>
</dbReference>
<proteinExistence type="predicted"/>
<dbReference type="RefSeq" id="WP_334315236.1">
    <property type="nucleotide sequence ID" value="NZ_CP065938.1"/>
</dbReference>
<dbReference type="InterPro" id="IPR053154">
    <property type="entry name" value="c-di-AMP_regulator"/>
</dbReference>
<evidence type="ECO:0000313" key="2">
    <source>
        <dbReference type="Proteomes" id="UP001058120"/>
    </source>
</evidence>
<sequence length="314" mass="35574">MFSFKNLLSRKNVVENLRLLFFAFLLSCAVWYSVVGSSQAETDISFHVEYVDLPDDLMVVKGMKDVLRVRVRASEQRLRSVVNKDFVYRINLKNAVRGANVFPVEINTAFSDVKGMEILSISPSYLIIEVDEIAEKRVPVEVDFSEKDDDDLYVRDLVLEPSEVKLKGPKEILENIYSLKVKFDINQVELAGQYTRNIPLSLPNLVEADTPVTKISFEAWFDLVPVSLSRLVQLDKTGGDFKTEPRTVDIELEIPQSKMISYNIDPAYMAQVRAIVRNTHELAEGRLLPVEVLLPKGAKLLSVNPDKVKIVANQ</sequence>
<accession>A0ABY5Y0S3</accession>
<name>A0ABY5Y0S3_9BACT</name>
<dbReference type="EMBL" id="CP065938">
    <property type="protein sequence ID" value="UWX05650.1"/>
    <property type="molecule type" value="Genomic_DNA"/>
</dbReference>
<protein>
    <recommendedName>
        <fullName evidence="3">YbbR-like protein</fullName>
    </recommendedName>
</protein>
<evidence type="ECO:0008006" key="3">
    <source>
        <dbReference type="Google" id="ProtNLM"/>
    </source>
</evidence>
<keyword evidence="2" id="KW-1185">Reference proteome</keyword>
<dbReference type="Pfam" id="PF07949">
    <property type="entry name" value="YbbR"/>
    <property type="match status" value="1"/>
</dbReference>
<dbReference type="Gene3D" id="2.170.120.40">
    <property type="entry name" value="YbbR-like domain"/>
    <property type="match status" value="1"/>
</dbReference>
<gene>
    <name evidence="1" type="ORF">JBF11_09435</name>
</gene>
<organism evidence="1 2">
    <name type="scientific">Taurinivorans muris</name>
    <dbReference type="NCBI Taxonomy" id="2787751"/>
    <lineage>
        <taxon>Bacteria</taxon>
        <taxon>Pseudomonadati</taxon>
        <taxon>Thermodesulfobacteriota</taxon>
        <taxon>Desulfovibrionia</taxon>
        <taxon>Desulfovibrionales</taxon>
        <taxon>Desulfovibrionaceae</taxon>
        <taxon>Taurinivorans</taxon>
    </lineage>
</organism>